<comment type="caution">
    <text evidence="2">The sequence shown here is derived from an EMBL/GenBank/DDBJ whole genome shotgun (WGS) entry which is preliminary data.</text>
</comment>
<feature type="compositionally biased region" description="Basic and acidic residues" evidence="1">
    <location>
        <begin position="421"/>
        <end position="452"/>
    </location>
</feature>
<sequence length="463" mass="51515">MSETTSSTSEQCGYKECANFPDAPTPPEIPKPILCLATCECPTVPGDDSQTCLDELIRAQNELVKKAERAQAFADELTDIQNKAKSAQTDYTKTRFEDLRKTWKAQDDLIFELLPKLTCAVSCWECLLECRLCKQLGQIRVLDERLNGPTGWRLDQGGKKVAGPQITGPLTNQVYSLFDLQAWHQRNVTQLEARLKRIKDVLAAWEKPSDRLGEVLELNNQLIIDTQAVIASDPAKAVYDVFMTLLPRHWAIRPRDEGPKNEWKSSIKTMYITICEEHKDSKDPEPDCGQGKPHDGKQDDKPNDTQDGKKDDETKPPKDGFKCDDSLPDECCGPDVGVPSLRQHLVGALPYIVNPDKLPWIIGCIAVTRLRPASDEFAAAQAKLAITTAEIEHTKKLIEDGIAALQTNFRAEPIDCKAYTPKKETGKDTDKDPDKDPDQDPGKDAPKQDGDCKCSGQSKSDAR</sequence>
<gene>
    <name evidence="2" type="ORF">SAMN04487926_13819</name>
</gene>
<name>A0A7Z7BIW1_9BURK</name>
<proteinExistence type="predicted"/>
<feature type="region of interest" description="Disordered" evidence="1">
    <location>
        <begin position="416"/>
        <end position="463"/>
    </location>
</feature>
<evidence type="ECO:0000313" key="3">
    <source>
        <dbReference type="Proteomes" id="UP000198900"/>
    </source>
</evidence>
<dbReference type="Proteomes" id="UP000198900">
    <property type="component" value="Unassembled WGS sequence"/>
</dbReference>
<dbReference type="RefSeq" id="WP_091789285.1">
    <property type="nucleotide sequence ID" value="NZ_FNDI01000038.1"/>
</dbReference>
<evidence type="ECO:0000313" key="2">
    <source>
        <dbReference type="EMBL" id="SDJ22368.1"/>
    </source>
</evidence>
<evidence type="ECO:0000256" key="1">
    <source>
        <dbReference type="SAM" id="MobiDB-lite"/>
    </source>
</evidence>
<dbReference type="AlphaFoldDB" id="A0A7Z7BIW1"/>
<protein>
    <submittedName>
        <fullName evidence="2">Uncharacterized protein</fullName>
    </submittedName>
</protein>
<reference evidence="2" key="1">
    <citation type="submission" date="2016-10" db="EMBL/GenBank/DDBJ databases">
        <authorList>
            <person name="Varghese N."/>
            <person name="Submissions S."/>
        </authorList>
    </citation>
    <scope>NUCLEOTIDE SEQUENCE [LARGE SCALE GENOMIC DNA]</scope>
    <source>
        <strain evidence="2">YR281</strain>
    </source>
</reference>
<keyword evidence="3" id="KW-1185">Reference proteome</keyword>
<organism evidence="2 3">
    <name type="scientific">Paraburkholderia steynii</name>
    <dbReference type="NCBI Taxonomy" id="1245441"/>
    <lineage>
        <taxon>Bacteria</taxon>
        <taxon>Pseudomonadati</taxon>
        <taxon>Pseudomonadota</taxon>
        <taxon>Betaproteobacteria</taxon>
        <taxon>Burkholderiales</taxon>
        <taxon>Burkholderiaceae</taxon>
        <taxon>Paraburkholderia</taxon>
    </lineage>
</organism>
<feature type="compositionally biased region" description="Basic and acidic residues" evidence="1">
    <location>
        <begin position="292"/>
        <end position="325"/>
    </location>
</feature>
<accession>A0A7Z7BIW1</accession>
<dbReference type="EMBL" id="FNDI01000038">
    <property type="protein sequence ID" value="SDJ22368.1"/>
    <property type="molecule type" value="Genomic_DNA"/>
</dbReference>
<feature type="region of interest" description="Disordered" evidence="1">
    <location>
        <begin position="279"/>
        <end position="326"/>
    </location>
</feature>